<evidence type="ECO:0000259" key="1">
    <source>
        <dbReference type="Pfam" id="PF08079"/>
    </source>
</evidence>
<accession>A0A6A4NAY2</accession>
<dbReference type="OrthoDB" id="1748601at2759"/>
<dbReference type="GO" id="GO:0005840">
    <property type="term" value="C:ribosome"/>
    <property type="evidence" value="ECO:0007669"/>
    <property type="project" value="UniProtKB-KW"/>
</dbReference>
<dbReference type="Pfam" id="PF08079">
    <property type="entry name" value="Ribosomal_L30_N"/>
    <property type="match status" value="1"/>
</dbReference>
<protein>
    <submittedName>
        <fullName evidence="2">Putative ribosomal protein L30</fullName>
    </submittedName>
</protein>
<dbReference type="AlphaFoldDB" id="A0A6A4NAY2"/>
<keyword evidence="3" id="KW-1185">Reference proteome</keyword>
<sequence>MSKEEVKSVVLESVLKKKKRNEEWALVKTQELEAIKTKRVASRKLIFIVAKLYAKEYDEYQKCFLVRGRKPDDRIMRKS</sequence>
<evidence type="ECO:0000313" key="3">
    <source>
        <dbReference type="Proteomes" id="UP000447434"/>
    </source>
</evidence>
<keyword evidence="2" id="KW-0689">Ribosomal protein</keyword>
<gene>
    <name evidence="2" type="ORF">Lalb_Chr00c01g0403951</name>
</gene>
<organism evidence="2 3">
    <name type="scientific">Lupinus albus</name>
    <name type="common">White lupine</name>
    <name type="synonym">Lupinus termis</name>
    <dbReference type="NCBI Taxonomy" id="3870"/>
    <lineage>
        <taxon>Eukaryota</taxon>
        <taxon>Viridiplantae</taxon>
        <taxon>Streptophyta</taxon>
        <taxon>Embryophyta</taxon>
        <taxon>Tracheophyta</taxon>
        <taxon>Spermatophyta</taxon>
        <taxon>Magnoliopsida</taxon>
        <taxon>eudicotyledons</taxon>
        <taxon>Gunneridae</taxon>
        <taxon>Pentapetalae</taxon>
        <taxon>rosids</taxon>
        <taxon>fabids</taxon>
        <taxon>Fabales</taxon>
        <taxon>Fabaceae</taxon>
        <taxon>Papilionoideae</taxon>
        <taxon>50 kb inversion clade</taxon>
        <taxon>genistoids sensu lato</taxon>
        <taxon>core genistoids</taxon>
        <taxon>Genisteae</taxon>
        <taxon>Lupinus</taxon>
    </lineage>
</organism>
<keyword evidence="2" id="KW-0687">Ribonucleoprotein</keyword>
<evidence type="ECO:0000313" key="2">
    <source>
        <dbReference type="EMBL" id="KAE9584469.1"/>
    </source>
</evidence>
<dbReference type="Proteomes" id="UP000447434">
    <property type="component" value="Unassembled WGS sequence"/>
</dbReference>
<name>A0A6A4NAY2_LUPAL</name>
<reference evidence="3" key="1">
    <citation type="journal article" date="2020" name="Nat. Commun.">
        <title>Genome sequence of the cluster root forming white lupin.</title>
        <authorList>
            <person name="Hufnagel B."/>
            <person name="Marques A."/>
            <person name="Soriano A."/>
            <person name="Marques L."/>
            <person name="Divol F."/>
            <person name="Doumas P."/>
            <person name="Sallet E."/>
            <person name="Mancinotti D."/>
            <person name="Carrere S."/>
            <person name="Marande W."/>
            <person name="Arribat S."/>
            <person name="Keller J."/>
            <person name="Huneau C."/>
            <person name="Blein T."/>
            <person name="Aime D."/>
            <person name="Laguerre M."/>
            <person name="Taylor J."/>
            <person name="Schubert V."/>
            <person name="Nelson M."/>
            <person name="Geu-Flores F."/>
            <person name="Crespi M."/>
            <person name="Gallardo-Guerrero K."/>
            <person name="Delaux P.-M."/>
            <person name="Salse J."/>
            <person name="Berges H."/>
            <person name="Guyot R."/>
            <person name="Gouzy J."/>
            <person name="Peret B."/>
        </authorList>
    </citation>
    <scope>NUCLEOTIDE SEQUENCE [LARGE SCALE GENOMIC DNA]</scope>
    <source>
        <strain evidence="3">cv. Amiga</strain>
    </source>
</reference>
<dbReference type="EMBL" id="WOCE01000026">
    <property type="protein sequence ID" value="KAE9584469.1"/>
    <property type="molecule type" value="Genomic_DNA"/>
</dbReference>
<feature type="domain" description="Large ribosomal subunit protein uL30 N-terminal eukaryotes" evidence="1">
    <location>
        <begin position="11"/>
        <end position="62"/>
    </location>
</feature>
<proteinExistence type="predicted"/>
<dbReference type="InterPro" id="IPR012988">
    <property type="entry name" value="Ribosomal_uL30_N_euk"/>
</dbReference>
<comment type="caution">
    <text evidence="2">The sequence shown here is derived from an EMBL/GenBank/DDBJ whole genome shotgun (WGS) entry which is preliminary data.</text>
</comment>